<dbReference type="GO" id="GO:0080008">
    <property type="term" value="C:Cul4-RING E3 ubiquitin ligase complex"/>
    <property type="evidence" value="ECO:0007669"/>
    <property type="project" value="TreeGrafter"/>
</dbReference>
<sequence length="344" mass="38570">MSTARRGRIRHDILCDNLMSASHDVGFHLHRPISSFSVNVENRRHDDEFFVSVGDTEGWLHSVEIESSNFNQRRELGLLSEVSAVCHWKTRLVAASFGTPCKLVVGHIRRDEYEGAWQLLHLPEYIYDVRTAHLFRNRLVLGAAKRGVFIPDLDASVHTVTLSTESSDVLAVHQDEHLVYIGARNGSIGRCDIRIMSRKGWRSLLPEQSGHGSVLHLDVVREWQLLVSTVKGELKTYDLRFVRNATPLLQFPGHVNSFTLKLGIAVDPAHEVLFAAGQDQRIRAWSLHDGVPLDAGRIHSSDTAAHPLHRTYNSPVVGMQITESAQGLRLWAASGNVLHQYQLG</sequence>
<gene>
    <name evidence="3" type="ORF">CERSUDRAFT_112405</name>
</gene>
<dbReference type="Proteomes" id="UP000016930">
    <property type="component" value="Unassembled WGS sequence"/>
</dbReference>
<dbReference type="InterPro" id="IPR015943">
    <property type="entry name" value="WD40/YVTN_repeat-like_dom_sf"/>
</dbReference>
<protein>
    <submittedName>
        <fullName evidence="3">Uncharacterized protein</fullName>
    </submittedName>
</protein>
<dbReference type="PANTHER" id="PTHR44472:SF1">
    <property type="entry name" value="DDB1 AND CUL4 ASSOCIATED FACTOR 4"/>
    <property type="match status" value="1"/>
</dbReference>
<dbReference type="AlphaFoldDB" id="M2RMV5"/>
<accession>M2RMV5</accession>
<dbReference type="HOGENOM" id="CLU_049928_0_0_1"/>
<feature type="non-terminal residue" evidence="3">
    <location>
        <position position="1"/>
    </location>
</feature>
<proteinExistence type="predicted"/>
<dbReference type="SUPFAM" id="SSF101908">
    <property type="entry name" value="Putative isomerase YbhE"/>
    <property type="match status" value="1"/>
</dbReference>
<dbReference type="Pfam" id="PF23761">
    <property type="entry name" value="Beta-prop_DCAF4"/>
    <property type="match status" value="1"/>
</dbReference>
<reference evidence="3 4" key="1">
    <citation type="journal article" date="2012" name="Proc. Natl. Acad. Sci. U.S.A.">
        <title>Comparative genomics of Ceriporiopsis subvermispora and Phanerochaete chrysosporium provide insight into selective ligninolysis.</title>
        <authorList>
            <person name="Fernandez-Fueyo E."/>
            <person name="Ruiz-Duenas F.J."/>
            <person name="Ferreira P."/>
            <person name="Floudas D."/>
            <person name="Hibbett D.S."/>
            <person name="Canessa P."/>
            <person name="Larrondo L.F."/>
            <person name="James T.Y."/>
            <person name="Seelenfreund D."/>
            <person name="Lobos S."/>
            <person name="Polanco R."/>
            <person name="Tello M."/>
            <person name="Honda Y."/>
            <person name="Watanabe T."/>
            <person name="Watanabe T."/>
            <person name="Ryu J.S."/>
            <person name="Kubicek C.P."/>
            <person name="Schmoll M."/>
            <person name="Gaskell J."/>
            <person name="Hammel K.E."/>
            <person name="St John F.J."/>
            <person name="Vanden Wymelenberg A."/>
            <person name="Sabat G."/>
            <person name="Splinter BonDurant S."/>
            <person name="Syed K."/>
            <person name="Yadav J.S."/>
            <person name="Doddapaneni H."/>
            <person name="Subramanian V."/>
            <person name="Lavin J.L."/>
            <person name="Oguiza J.A."/>
            <person name="Perez G."/>
            <person name="Pisabarro A.G."/>
            <person name="Ramirez L."/>
            <person name="Santoyo F."/>
            <person name="Master E."/>
            <person name="Coutinho P.M."/>
            <person name="Henrissat B."/>
            <person name="Lombard V."/>
            <person name="Magnuson J.K."/>
            <person name="Kuees U."/>
            <person name="Hori C."/>
            <person name="Igarashi K."/>
            <person name="Samejima M."/>
            <person name="Held B.W."/>
            <person name="Barry K.W."/>
            <person name="LaButti K.M."/>
            <person name="Lapidus A."/>
            <person name="Lindquist E.A."/>
            <person name="Lucas S.M."/>
            <person name="Riley R."/>
            <person name="Salamov A.A."/>
            <person name="Hoffmeister D."/>
            <person name="Schwenk D."/>
            <person name="Hadar Y."/>
            <person name="Yarden O."/>
            <person name="de Vries R.P."/>
            <person name="Wiebenga A."/>
            <person name="Stenlid J."/>
            <person name="Eastwood D."/>
            <person name="Grigoriev I.V."/>
            <person name="Berka R.M."/>
            <person name="Blanchette R.A."/>
            <person name="Kersten P."/>
            <person name="Martinez A.T."/>
            <person name="Vicuna R."/>
            <person name="Cullen D."/>
        </authorList>
    </citation>
    <scope>NUCLEOTIDE SEQUENCE [LARGE SCALE GENOMIC DNA]</scope>
    <source>
        <strain evidence="3 4">B</strain>
    </source>
</reference>
<dbReference type="OrthoDB" id="128867at2759"/>
<dbReference type="STRING" id="914234.M2RMV5"/>
<keyword evidence="1" id="KW-0853">WD repeat</keyword>
<keyword evidence="2" id="KW-0677">Repeat</keyword>
<dbReference type="EMBL" id="KB445793">
    <property type="protein sequence ID" value="EMD40196.1"/>
    <property type="molecule type" value="Genomic_DNA"/>
</dbReference>
<keyword evidence="4" id="KW-1185">Reference proteome</keyword>
<organism evidence="3 4">
    <name type="scientific">Ceriporiopsis subvermispora (strain B)</name>
    <name type="common">White-rot fungus</name>
    <name type="synonym">Gelatoporia subvermispora</name>
    <dbReference type="NCBI Taxonomy" id="914234"/>
    <lineage>
        <taxon>Eukaryota</taxon>
        <taxon>Fungi</taxon>
        <taxon>Dikarya</taxon>
        <taxon>Basidiomycota</taxon>
        <taxon>Agaricomycotina</taxon>
        <taxon>Agaricomycetes</taxon>
        <taxon>Polyporales</taxon>
        <taxon>Gelatoporiaceae</taxon>
        <taxon>Gelatoporia</taxon>
    </lineage>
</organism>
<dbReference type="PANTHER" id="PTHR44472">
    <property type="entry name" value="DDB1- AND CUL4-ASSOCIATED FACTOR 4-RELATED"/>
    <property type="match status" value="1"/>
</dbReference>
<name>M2RMV5_CERS8</name>
<evidence type="ECO:0000313" key="3">
    <source>
        <dbReference type="EMBL" id="EMD40196.1"/>
    </source>
</evidence>
<evidence type="ECO:0000256" key="1">
    <source>
        <dbReference type="ARBA" id="ARBA00022574"/>
    </source>
</evidence>
<dbReference type="InterPro" id="IPR052254">
    <property type="entry name" value="CUL4-DDB1_E3_ligase_receptor"/>
</dbReference>
<evidence type="ECO:0000313" key="4">
    <source>
        <dbReference type="Proteomes" id="UP000016930"/>
    </source>
</evidence>
<dbReference type="Gene3D" id="2.130.10.10">
    <property type="entry name" value="YVTN repeat-like/Quinoprotein amine dehydrogenase"/>
    <property type="match status" value="1"/>
</dbReference>
<evidence type="ECO:0000256" key="2">
    <source>
        <dbReference type="ARBA" id="ARBA00022737"/>
    </source>
</evidence>